<dbReference type="InterPro" id="IPR013830">
    <property type="entry name" value="SGNH_hydro"/>
</dbReference>
<dbReference type="Gene3D" id="3.40.50.1110">
    <property type="entry name" value="SGNH hydrolase"/>
    <property type="match status" value="1"/>
</dbReference>
<evidence type="ECO:0000256" key="1">
    <source>
        <dbReference type="SAM" id="MobiDB-lite"/>
    </source>
</evidence>
<proteinExistence type="predicted"/>
<dbReference type="RefSeq" id="WP_171439548.1">
    <property type="nucleotide sequence ID" value="NZ_JABFNS010000052.1"/>
</dbReference>
<organism evidence="4 5">
    <name type="scientific">Myxococcus xanthus</name>
    <dbReference type="NCBI Taxonomy" id="34"/>
    <lineage>
        <taxon>Bacteria</taxon>
        <taxon>Pseudomonadati</taxon>
        <taxon>Myxococcota</taxon>
        <taxon>Myxococcia</taxon>
        <taxon>Myxococcales</taxon>
        <taxon>Cystobacterineae</taxon>
        <taxon>Myxococcaceae</taxon>
        <taxon>Myxococcus</taxon>
    </lineage>
</organism>
<dbReference type="Pfam" id="PF13472">
    <property type="entry name" value="Lipase_GDSL_2"/>
    <property type="match status" value="1"/>
</dbReference>
<dbReference type="PANTHER" id="PTHR43784">
    <property type="entry name" value="GDSL-LIKE LIPASE/ACYLHYDROLASE, PUTATIVE (AFU_ORTHOLOGUE AFUA_2G00820)-RELATED"/>
    <property type="match status" value="1"/>
</dbReference>
<gene>
    <name evidence="4" type="ORF">HNV28_01200</name>
</gene>
<sequence>MGMKPGWRKVVVCASSALLACAGSVADSPDGDLPPDDDSRSSTMEQNAPDASLEVAPVLVLNDGRQVQAVPPFAPPATSFQPGFHQALRASHSAGSVTTFRMRVPVARDGGRIRVTFRSGDGSMTLVRATVGRAGANGALVSTPVKLSFSGAEGFTVDARSRKTSDPVDFPVAFRDELAITFEVRGALAASAISAFPGSFARAGNHALVTGALGGTLFDRAVGVATVDVEGPTGRAFVAIGDSITEGYIDTKNDTRNAWPAKVEAALGVPVVNAGVSGQGFYDALALLDGEVLALQGITDCIVLLGTNDLGDKNSLSVIQARMNTMLGRLAPFCRTWVSTLLPKEKSNYAPYEVVKAQRLELNTWLRGGGGGPDIIDLEAVTRQPANVHLFLDGLEVDGIHPSIEGHRVMADEVARVLREEGGL</sequence>
<comment type="caution">
    <text evidence="4">The sequence shown here is derived from an EMBL/GenBank/DDBJ whole genome shotgun (WGS) entry which is preliminary data.</text>
</comment>
<dbReference type="InterPro" id="IPR053140">
    <property type="entry name" value="GDSL_Rv0518-like"/>
</dbReference>
<name>A0A7Y4MP18_MYXXA</name>
<dbReference type="Proteomes" id="UP000533080">
    <property type="component" value="Unassembled WGS sequence"/>
</dbReference>
<dbReference type="AlphaFoldDB" id="A0A7Y4MP18"/>
<accession>A0A7Y4MP18</accession>
<protein>
    <submittedName>
        <fullName evidence="4">SGNH/GDSL hydrolase family protein</fullName>
    </submittedName>
</protein>
<reference evidence="4 5" key="1">
    <citation type="submission" date="2020-05" db="EMBL/GenBank/DDBJ databases">
        <authorList>
            <person name="Whitworth D."/>
        </authorList>
    </citation>
    <scope>NUCLEOTIDE SEQUENCE [LARGE SCALE GENOMIC DNA]</scope>
    <source>
        <strain evidence="4 5">AM005</strain>
    </source>
</reference>
<dbReference type="InterPro" id="IPR036514">
    <property type="entry name" value="SGNH_hydro_sf"/>
</dbReference>
<feature type="chain" id="PRO_5031407490" evidence="2">
    <location>
        <begin position="23"/>
        <end position="424"/>
    </location>
</feature>
<evidence type="ECO:0000313" key="4">
    <source>
        <dbReference type="EMBL" id="NOJ76994.1"/>
    </source>
</evidence>
<keyword evidence="4" id="KW-0378">Hydrolase</keyword>
<keyword evidence="2" id="KW-0732">Signal</keyword>
<dbReference type="PROSITE" id="PS51257">
    <property type="entry name" value="PROKAR_LIPOPROTEIN"/>
    <property type="match status" value="1"/>
</dbReference>
<evidence type="ECO:0000313" key="5">
    <source>
        <dbReference type="Proteomes" id="UP000533080"/>
    </source>
</evidence>
<dbReference type="PANTHER" id="PTHR43784:SF2">
    <property type="entry name" value="GDSL-LIKE LIPASE_ACYLHYDROLASE, PUTATIVE (AFU_ORTHOLOGUE AFUA_2G00820)-RELATED"/>
    <property type="match status" value="1"/>
</dbReference>
<evidence type="ECO:0000256" key="2">
    <source>
        <dbReference type="SAM" id="SignalP"/>
    </source>
</evidence>
<evidence type="ECO:0000259" key="3">
    <source>
        <dbReference type="Pfam" id="PF13472"/>
    </source>
</evidence>
<dbReference type="SUPFAM" id="SSF52266">
    <property type="entry name" value="SGNH hydrolase"/>
    <property type="match status" value="1"/>
</dbReference>
<dbReference type="GO" id="GO:0016788">
    <property type="term" value="F:hydrolase activity, acting on ester bonds"/>
    <property type="evidence" value="ECO:0007669"/>
    <property type="project" value="UniProtKB-ARBA"/>
</dbReference>
<dbReference type="EMBL" id="JABFNT010000004">
    <property type="protein sequence ID" value="NOJ76994.1"/>
    <property type="molecule type" value="Genomic_DNA"/>
</dbReference>
<feature type="domain" description="SGNH hydrolase-type esterase" evidence="3">
    <location>
        <begin position="239"/>
        <end position="409"/>
    </location>
</feature>
<feature type="signal peptide" evidence="2">
    <location>
        <begin position="1"/>
        <end position="22"/>
    </location>
</feature>
<feature type="region of interest" description="Disordered" evidence="1">
    <location>
        <begin position="24"/>
        <end position="50"/>
    </location>
</feature>